<protein>
    <submittedName>
        <fullName evidence="2">RNA-directed DNA polymerase from mobile element jockey</fullName>
    </submittedName>
</protein>
<reference evidence="2" key="1">
    <citation type="submission" date="2020-07" db="EMBL/GenBank/DDBJ databases">
        <title>The High-quality genome of the commercially important snow crab, Chionoecetes opilio.</title>
        <authorList>
            <person name="Jeong J.-H."/>
            <person name="Ryu S."/>
        </authorList>
    </citation>
    <scope>NUCLEOTIDE SEQUENCE</scope>
    <source>
        <strain evidence="2">MADBK_172401_WGS</strain>
        <tissue evidence="2">Digestive gland</tissue>
    </source>
</reference>
<organism evidence="2 3">
    <name type="scientific">Chionoecetes opilio</name>
    <name type="common">Atlantic snow crab</name>
    <name type="synonym">Cancer opilio</name>
    <dbReference type="NCBI Taxonomy" id="41210"/>
    <lineage>
        <taxon>Eukaryota</taxon>
        <taxon>Metazoa</taxon>
        <taxon>Ecdysozoa</taxon>
        <taxon>Arthropoda</taxon>
        <taxon>Crustacea</taxon>
        <taxon>Multicrustacea</taxon>
        <taxon>Malacostraca</taxon>
        <taxon>Eumalacostraca</taxon>
        <taxon>Eucarida</taxon>
        <taxon>Decapoda</taxon>
        <taxon>Pleocyemata</taxon>
        <taxon>Brachyura</taxon>
        <taxon>Eubrachyura</taxon>
        <taxon>Majoidea</taxon>
        <taxon>Majidae</taxon>
        <taxon>Chionoecetes</taxon>
    </lineage>
</organism>
<evidence type="ECO:0000313" key="3">
    <source>
        <dbReference type="Proteomes" id="UP000770661"/>
    </source>
</evidence>
<accession>A0A8J5CGW9</accession>
<dbReference type="EMBL" id="JACEEZ010022190">
    <property type="protein sequence ID" value="KAG0712711.1"/>
    <property type="molecule type" value="Genomic_DNA"/>
</dbReference>
<keyword evidence="2" id="KW-0808">Transferase</keyword>
<keyword evidence="3" id="KW-1185">Reference proteome</keyword>
<keyword evidence="2" id="KW-0548">Nucleotidyltransferase</keyword>
<dbReference type="InterPro" id="IPR000477">
    <property type="entry name" value="RT_dom"/>
</dbReference>
<feature type="domain" description="Reverse transcriptase" evidence="1">
    <location>
        <begin position="14"/>
        <end position="135"/>
    </location>
</feature>
<dbReference type="Pfam" id="PF00078">
    <property type="entry name" value="RVT_1"/>
    <property type="match status" value="1"/>
</dbReference>
<dbReference type="OrthoDB" id="10020599at2759"/>
<gene>
    <name evidence="2" type="primary">pol_7</name>
    <name evidence="2" type="ORF">GWK47_017831</name>
</gene>
<evidence type="ECO:0000313" key="2">
    <source>
        <dbReference type="EMBL" id="KAG0712711.1"/>
    </source>
</evidence>
<proteinExistence type="predicted"/>
<dbReference type="AlphaFoldDB" id="A0A8J5CGW9"/>
<comment type="caution">
    <text evidence="2">The sequence shown here is derived from an EMBL/GenBank/DDBJ whole genome shotgun (WGS) entry which is preliminary data.</text>
</comment>
<evidence type="ECO:0000259" key="1">
    <source>
        <dbReference type="Pfam" id="PF00078"/>
    </source>
</evidence>
<dbReference type="GO" id="GO:0003964">
    <property type="term" value="F:RNA-directed DNA polymerase activity"/>
    <property type="evidence" value="ECO:0007669"/>
    <property type="project" value="UniProtKB-KW"/>
</dbReference>
<sequence length="197" mass="21954">MLPTRNWQDSLDDALDTVVVALDISGALDRVWHGGLLEKLRAKGIQGDLLLLLGNYLQGRTLHVVVNEQASESMSVETSAPKDSVLGPVLWNINVDDLLRQLPVISAYADDCTLSCSYSRQDSERAADEVNQQLSVIQEWGTRWQEAVKVLGVEVDRELRFDGHIKHIAKKASYRVSALRRVASFLDRGGKLLLYKA</sequence>
<name>A0A8J5CGW9_CHIOP</name>
<keyword evidence="2" id="KW-0695">RNA-directed DNA polymerase</keyword>
<dbReference type="Proteomes" id="UP000770661">
    <property type="component" value="Unassembled WGS sequence"/>
</dbReference>
<dbReference type="PANTHER" id="PTHR33332">
    <property type="entry name" value="REVERSE TRANSCRIPTASE DOMAIN-CONTAINING PROTEIN"/>
    <property type="match status" value="1"/>
</dbReference>